<comment type="catalytic activity">
    <reaction evidence="6 8">
        <text>dCMP + ATP = dCDP + ADP</text>
        <dbReference type="Rhea" id="RHEA:25094"/>
        <dbReference type="ChEBI" id="CHEBI:30616"/>
        <dbReference type="ChEBI" id="CHEBI:57566"/>
        <dbReference type="ChEBI" id="CHEBI:58593"/>
        <dbReference type="ChEBI" id="CHEBI:456216"/>
        <dbReference type="EC" id="2.7.4.25"/>
    </reaction>
</comment>
<dbReference type="SUPFAM" id="SSF52540">
    <property type="entry name" value="P-loop containing nucleoside triphosphate hydrolases"/>
    <property type="match status" value="1"/>
</dbReference>
<dbReference type="InterPro" id="IPR011994">
    <property type="entry name" value="Cytidylate_kinase_dom"/>
</dbReference>
<sequence>MLWPVQSRSRREADERARRKPRRPCRLERCWFFGIVPFVKQPRGFVLAIDGPAGSGKSTTARLVAERLGFRHLDTGAMYRATTLKILRLGIEGSRDRGIEWTEADGWRIGKSEAKSQTPKAKTEGTDVVEGTAEGRSQRADCRRQNGGGLNLGALERSLRATRVSVRWDERGMRTVLDGKDVSEEIRSPEVAGLVSEVSAIPAVRKKMVAEQRRVSAGHSIVCEGRDIGSVVFPDADLKIFLECDTEERARRRQLELSGRGAPASRRAVRDNLLKRDRIDSGREVSPLRRMPDAVLLDTTQLTIEEQVEVVCGLARRKAGLLKSKAKGQEPKAKAAEPGRSEVSR</sequence>
<feature type="region of interest" description="Disordered" evidence="9">
    <location>
        <begin position="111"/>
        <end position="147"/>
    </location>
</feature>
<evidence type="ECO:0000256" key="5">
    <source>
        <dbReference type="ARBA" id="ARBA00022840"/>
    </source>
</evidence>
<gene>
    <name evidence="8" type="primary">cmk</name>
    <name evidence="11" type="ORF">FJY68_10760</name>
</gene>
<accession>A0A938BQM2</accession>
<dbReference type="Gene3D" id="3.40.50.300">
    <property type="entry name" value="P-loop containing nucleotide triphosphate hydrolases"/>
    <property type="match status" value="1"/>
</dbReference>
<evidence type="ECO:0000313" key="11">
    <source>
        <dbReference type="EMBL" id="MBM3332306.1"/>
    </source>
</evidence>
<keyword evidence="3 8" id="KW-0547">Nucleotide-binding</keyword>
<dbReference type="GO" id="GO:0005737">
    <property type="term" value="C:cytoplasm"/>
    <property type="evidence" value="ECO:0007669"/>
    <property type="project" value="UniProtKB-SubCell"/>
</dbReference>
<evidence type="ECO:0000256" key="7">
    <source>
        <dbReference type="ARBA" id="ARBA00048478"/>
    </source>
</evidence>
<organism evidence="11 12">
    <name type="scientific">candidate division WOR-3 bacterium</name>
    <dbReference type="NCBI Taxonomy" id="2052148"/>
    <lineage>
        <taxon>Bacteria</taxon>
        <taxon>Bacteria division WOR-3</taxon>
    </lineage>
</organism>
<proteinExistence type="inferred from homology"/>
<evidence type="ECO:0000256" key="6">
    <source>
        <dbReference type="ARBA" id="ARBA00047615"/>
    </source>
</evidence>
<dbReference type="GO" id="GO:0036431">
    <property type="term" value="F:dCMP kinase activity"/>
    <property type="evidence" value="ECO:0007669"/>
    <property type="project" value="InterPro"/>
</dbReference>
<feature type="compositionally biased region" description="Basic and acidic residues" evidence="9">
    <location>
        <begin position="327"/>
        <end position="345"/>
    </location>
</feature>
<comment type="caution">
    <text evidence="11">The sequence shown here is derived from an EMBL/GenBank/DDBJ whole genome shotgun (WGS) entry which is preliminary data.</text>
</comment>
<dbReference type="InterPro" id="IPR027417">
    <property type="entry name" value="P-loop_NTPase"/>
</dbReference>
<dbReference type="HAMAP" id="MF_00238">
    <property type="entry name" value="Cytidyl_kinase_type1"/>
    <property type="match status" value="1"/>
</dbReference>
<keyword evidence="8" id="KW-0963">Cytoplasm</keyword>
<feature type="region of interest" description="Disordered" evidence="9">
    <location>
        <begin position="323"/>
        <end position="345"/>
    </location>
</feature>
<evidence type="ECO:0000256" key="4">
    <source>
        <dbReference type="ARBA" id="ARBA00022777"/>
    </source>
</evidence>
<comment type="similarity">
    <text evidence="1 8">Belongs to the cytidylate kinase family. Type 1 subfamily.</text>
</comment>
<dbReference type="InterPro" id="IPR003136">
    <property type="entry name" value="Cytidylate_kin"/>
</dbReference>
<keyword evidence="4 8" id="KW-0418">Kinase</keyword>
<keyword evidence="2 8" id="KW-0808">Transferase</keyword>
<dbReference type="Pfam" id="PF02224">
    <property type="entry name" value="Cytidylate_kin"/>
    <property type="match status" value="1"/>
</dbReference>
<reference evidence="11" key="1">
    <citation type="submission" date="2019-03" db="EMBL/GenBank/DDBJ databases">
        <title>Lake Tanganyika Metagenome-Assembled Genomes (MAGs).</title>
        <authorList>
            <person name="Tran P."/>
        </authorList>
    </citation>
    <scope>NUCLEOTIDE SEQUENCE</scope>
    <source>
        <strain evidence="11">K_DeepCast_150m_m2_040</strain>
    </source>
</reference>
<evidence type="ECO:0000256" key="3">
    <source>
        <dbReference type="ARBA" id="ARBA00022741"/>
    </source>
</evidence>
<dbReference type="EMBL" id="VGIR01000075">
    <property type="protein sequence ID" value="MBM3332306.1"/>
    <property type="molecule type" value="Genomic_DNA"/>
</dbReference>
<dbReference type="AlphaFoldDB" id="A0A938BQM2"/>
<comment type="subcellular location">
    <subcellularLocation>
        <location evidence="8">Cytoplasm</location>
    </subcellularLocation>
</comment>
<dbReference type="GO" id="GO:0006220">
    <property type="term" value="P:pyrimidine nucleotide metabolic process"/>
    <property type="evidence" value="ECO:0007669"/>
    <property type="project" value="UniProtKB-UniRule"/>
</dbReference>
<evidence type="ECO:0000256" key="8">
    <source>
        <dbReference type="HAMAP-Rule" id="MF_00238"/>
    </source>
</evidence>
<dbReference type="EC" id="2.7.4.25" evidence="8"/>
<dbReference type="GO" id="GO:0005524">
    <property type="term" value="F:ATP binding"/>
    <property type="evidence" value="ECO:0007669"/>
    <property type="project" value="UniProtKB-UniRule"/>
</dbReference>
<dbReference type="CDD" id="cd02020">
    <property type="entry name" value="CMPK"/>
    <property type="match status" value="1"/>
</dbReference>
<comment type="catalytic activity">
    <reaction evidence="7 8">
        <text>CMP + ATP = CDP + ADP</text>
        <dbReference type="Rhea" id="RHEA:11600"/>
        <dbReference type="ChEBI" id="CHEBI:30616"/>
        <dbReference type="ChEBI" id="CHEBI:58069"/>
        <dbReference type="ChEBI" id="CHEBI:60377"/>
        <dbReference type="ChEBI" id="CHEBI:456216"/>
        <dbReference type="EC" id="2.7.4.25"/>
    </reaction>
</comment>
<feature type="domain" description="Cytidylate kinase" evidence="10">
    <location>
        <begin position="48"/>
        <end position="314"/>
    </location>
</feature>
<protein>
    <recommendedName>
        <fullName evidence="8">Cytidylate kinase</fullName>
        <shortName evidence="8">CK</shortName>
        <ecNumber evidence="8">2.7.4.25</ecNumber>
    </recommendedName>
    <alternativeName>
        <fullName evidence="8">Cytidine monophosphate kinase</fullName>
        <shortName evidence="8">CMP kinase</shortName>
    </alternativeName>
</protein>
<feature type="binding site" evidence="8">
    <location>
        <begin position="51"/>
        <end position="59"/>
    </location>
    <ligand>
        <name>ATP</name>
        <dbReference type="ChEBI" id="CHEBI:30616"/>
    </ligand>
</feature>
<evidence type="ECO:0000256" key="1">
    <source>
        <dbReference type="ARBA" id="ARBA00009427"/>
    </source>
</evidence>
<evidence type="ECO:0000256" key="9">
    <source>
        <dbReference type="SAM" id="MobiDB-lite"/>
    </source>
</evidence>
<keyword evidence="5 8" id="KW-0067">ATP-binding</keyword>
<evidence type="ECO:0000256" key="2">
    <source>
        <dbReference type="ARBA" id="ARBA00022679"/>
    </source>
</evidence>
<evidence type="ECO:0000313" key="12">
    <source>
        <dbReference type="Proteomes" id="UP000779900"/>
    </source>
</evidence>
<name>A0A938BQM2_UNCW3</name>
<evidence type="ECO:0000259" key="10">
    <source>
        <dbReference type="Pfam" id="PF02224"/>
    </source>
</evidence>
<dbReference type="Proteomes" id="UP000779900">
    <property type="component" value="Unassembled WGS sequence"/>
</dbReference>